<keyword evidence="1" id="KW-0812">Transmembrane</keyword>
<dbReference type="PANTHER" id="PTHR33782:SF5">
    <property type="entry name" value="MEDIATOR OF RNA POLYMERASE II TRANSCRIPTION SUBUNIT"/>
    <property type="match status" value="1"/>
</dbReference>
<organism evidence="2">
    <name type="scientific">Daucus carota subsp. sativus</name>
    <name type="common">Carrot</name>
    <dbReference type="NCBI Taxonomy" id="79200"/>
    <lineage>
        <taxon>Eukaryota</taxon>
        <taxon>Viridiplantae</taxon>
        <taxon>Streptophyta</taxon>
        <taxon>Embryophyta</taxon>
        <taxon>Tracheophyta</taxon>
        <taxon>Spermatophyta</taxon>
        <taxon>Magnoliopsida</taxon>
        <taxon>eudicotyledons</taxon>
        <taxon>Gunneridae</taxon>
        <taxon>Pentapetalae</taxon>
        <taxon>asterids</taxon>
        <taxon>campanulids</taxon>
        <taxon>Apiales</taxon>
        <taxon>Apiaceae</taxon>
        <taxon>Apioideae</taxon>
        <taxon>Scandiceae</taxon>
        <taxon>Daucinae</taxon>
        <taxon>Daucus</taxon>
        <taxon>Daucus sect. Daucus</taxon>
    </lineage>
</organism>
<proteinExistence type="predicted"/>
<keyword evidence="1" id="KW-1133">Transmembrane helix</keyword>
<dbReference type="AlphaFoldDB" id="A0A175YQS2"/>
<dbReference type="STRING" id="79200.A0A175YQS2"/>
<accession>A0A175YQS2</accession>
<feature type="transmembrane region" description="Helical" evidence="1">
    <location>
        <begin position="79"/>
        <end position="103"/>
    </location>
</feature>
<keyword evidence="1" id="KW-0472">Membrane</keyword>
<name>A0A175YQS2_DAUCS</name>
<sequence length="107" mass="12524">MAVKRDNQEDKKYKGNMVDENMIVLRMRIHDIMSSEKSEELPTDWMEWEKQYYQESYKLDVSEALGFLQNLLMRTRPSLALGVLALLMICVSHSAFVVALNFMNMTL</sequence>
<evidence type="ECO:0000313" key="2">
    <source>
        <dbReference type="EMBL" id="KZM85813.1"/>
    </source>
</evidence>
<dbReference type="EMBL" id="LNRQ01000008">
    <property type="protein sequence ID" value="KZM85813.1"/>
    <property type="molecule type" value="Genomic_DNA"/>
</dbReference>
<dbReference type="OMA" id="METGIHI"/>
<protein>
    <submittedName>
        <fullName evidence="2">Uncharacterized protein</fullName>
    </submittedName>
</protein>
<dbReference type="Gramene" id="KZM85813">
    <property type="protein sequence ID" value="KZM85813"/>
    <property type="gene ID" value="DCAR_026765"/>
</dbReference>
<reference evidence="2" key="1">
    <citation type="journal article" date="2016" name="Nat. Genet.">
        <title>A high-quality carrot genome assembly provides new insights into carotenoid accumulation and asterid genome evolution.</title>
        <authorList>
            <person name="Iorizzo M."/>
            <person name="Ellison S."/>
            <person name="Senalik D."/>
            <person name="Zeng P."/>
            <person name="Satapoomin P."/>
            <person name="Huang J."/>
            <person name="Bowman M."/>
            <person name="Iovene M."/>
            <person name="Sanseverino W."/>
            <person name="Cavagnaro P."/>
            <person name="Yildiz M."/>
            <person name="Macko-Podgorni A."/>
            <person name="Moranska E."/>
            <person name="Grzebelus E."/>
            <person name="Grzebelus D."/>
            <person name="Ashrafi H."/>
            <person name="Zheng Z."/>
            <person name="Cheng S."/>
            <person name="Spooner D."/>
            <person name="Van Deynze A."/>
            <person name="Simon P."/>
        </authorList>
    </citation>
    <scope>NUCLEOTIDE SEQUENCE [LARGE SCALE GENOMIC DNA]</scope>
    <source>
        <tissue evidence="2">Leaf</tissue>
    </source>
</reference>
<evidence type="ECO:0000256" key="1">
    <source>
        <dbReference type="SAM" id="Phobius"/>
    </source>
</evidence>
<gene>
    <name evidence="2" type="ORF">DCAR_026765</name>
</gene>
<dbReference type="PANTHER" id="PTHR33782">
    <property type="entry name" value="OS01G0121600 PROTEIN"/>
    <property type="match status" value="1"/>
</dbReference>
<comment type="caution">
    <text evidence="2">The sequence shown here is derived from an EMBL/GenBank/DDBJ whole genome shotgun (WGS) entry which is preliminary data.</text>
</comment>